<keyword evidence="3" id="KW-1185">Reference proteome</keyword>
<accession>A0AAD8K1F2</accession>
<dbReference type="EMBL" id="JAUHHV010000009">
    <property type="protein sequence ID" value="KAK1412541.1"/>
    <property type="molecule type" value="Genomic_DNA"/>
</dbReference>
<dbReference type="PANTHER" id="PTHR36746:SF3">
    <property type="entry name" value="DUF4005 DOMAIN-CONTAINING PROTEIN"/>
    <property type="match status" value="1"/>
</dbReference>
<dbReference type="Proteomes" id="UP001229421">
    <property type="component" value="Unassembled WGS sequence"/>
</dbReference>
<proteinExistence type="predicted"/>
<name>A0AAD8K1F2_TARER</name>
<comment type="caution">
    <text evidence="2">The sequence shown here is derived from an EMBL/GenBank/DDBJ whole genome shotgun (WGS) entry which is preliminary data.</text>
</comment>
<protein>
    <submittedName>
        <fullName evidence="2">Uncharacterized protein</fullName>
    </submittedName>
</protein>
<evidence type="ECO:0000313" key="2">
    <source>
        <dbReference type="EMBL" id="KAK1412541.1"/>
    </source>
</evidence>
<evidence type="ECO:0000313" key="3">
    <source>
        <dbReference type="Proteomes" id="UP001229421"/>
    </source>
</evidence>
<reference evidence="2" key="1">
    <citation type="journal article" date="2023" name="bioRxiv">
        <title>Improved chromosome-level genome assembly for marigold (Tagetes erecta).</title>
        <authorList>
            <person name="Jiang F."/>
            <person name="Yuan L."/>
            <person name="Wang S."/>
            <person name="Wang H."/>
            <person name="Xu D."/>
            <person name="Wang A."/>
            <person name="Fan W."/>
        </authorList>
    </citation>
    <scope>NUCLEOTIDE SEQUENCE</scope>
    <source>
        <strain evidence="2">WSJ</strain>
        <tissue evidence="2">Leaf</tissue>
    </source>
</reference>
<dbReference type="PANTHER" id="PTHR36746">
    <property type="entry name" value="BNAC04G51760D PROTEIN"/>
    <property type="match status" value="1"/>
</dbReference>
<feature type="region of interest" description="Disordered" evidence="1">
    <location>
        <begin position="26"/>
        <end position="81"/>
    </location>
</feature>
<dbReference type="AlphaFoldDB" id="A0AAD8K1F2"/>
<feature type="compositionally biased region" description="Low complexity" evidence="1">
    <location>
        <begin position="35"/>
        <end position="51"/>
    </location>
</feature>
<evidence type="ECO:0000256" key="1">
    <source>
        <dbReference type="SAM" id="MobiDB-lite"/>
    </source>
</evidence>
<gene>
    <name evidence="2" type="ORF">QVD17_33884</name>
</gene>
<sequence length="202" mass="22554">MAKDQPNKSFARSSYEKISKVTFGFTRRTSHDPKNIPNTSLSTTNPPTMNPYVSQTPSSILHPPVPREMASTPKPESFSTHEAKPFKRFVRFSSSTVKKSGDDGGKELTANKTFSEEKYNSYIDDTKMKMRAPSNVSNGMKMRAPANVSSGRTISRRESINDMFAGYISRTKMRLRTISGVNASNTLFPSLVIERKEKKGSL</sequence>
<organism evidence="2 3">
    <name type="scientific">Tagetes erecta</name>
    <name type="common">African marigold</name>
    <dbReference type="NCBI Taxonomy" id="13708"/>
    <lineage>
        <taxon>Eukaryota</taxon>
        <taxon>Viridiplantae</taxon>
        <taxon>Streptophyta</taxon>
        <taxon>Embryophyta</taxon>
        <taxon>Tracheophyta</taxon>
        <taxon>Spermatophyta</taxon>
        <taxon>Magnoliopsida</taxon>
        <taxon>eudicotyledons</taxon>
        <taxon>Gunneridae</taxon>
        <taxon>Pentapetalae</taxon>
        <taxon>asterids</taxon>
        <taxon>campanulids</taxon>
        <taxon>Asterales</taxon>
        <taxon>Asteraceae</taxon>
        <taxon>Asteroideae</taxon>
        <taxon>Heliantheae alliance</taxon>
        <taxon>Tageteae</taxon>
        <taxon>Tagetes</taxon>
    </lineage>
</organism>